<reference evidence="1 2" key="1">
    <citation type="submission" date="2021-04" db="EMBL/GenBank/DDBJ databases">
        <title>Draft genome sequence of Paenibacillus cisolokensis, LC2-13A.</title>
        <authorList>
            <person name="Uke A."/>
            <person name="Chhe C."/>
            <person name="Baramee S."/>
            <person name="Kosugi A."/>
        </authorList>
    </citation>
    <scope>NUCLEOTIDE SEQUENCE [LARGE SCALE GENOMIC DNA]</scope>
    <source>
        <strain evidence="1 2">LC2-13A</strain>
    </source>
</reference>
<keyword evidence="2" id="KW-1185">Reference proteome</keyword>
<protein>
    <recommendedName>
        <fullName evidence="3">Tetratricopeptide repeat protein</fullName>
    </recommendedName>
</protein>
<gene>
    <name evidence="1" type="ORF">PACILC2_49040</name>
</gene>
<dbReference type="EMBL" id="BOVJ01000174">
    <property type="protein sequence ID" value="GIQ66336.1"/>
    <property type="molecule type" value="Genomic_DNA"/>
</dbReference>
<sequence length="213" mass="25444">MKIDWMEQGYAQTKDVSYMQEAKKIIDRLKQYEPNNRLVILAKYRYHKNMNEIELALDELHEGVKKFPWDIEFYNTAIHEHYLLGERELLKYTNRDNESWNSALKLYNEIERRMQLLEELPEEQLQGRRFDISPDIRQLVAQIYYFTGKPERTIELLKSATGGDLNEPLNRSSVRFYLAALDAIGQRDDELKRKLFAADPEEEQRLQELLKTI</sequence>
<dbReference type="Gene3D" id="1.25.40.10">
    <property type="entry name" value="Tetratricopeptide repeat domain"/>
    <property type="match status" value="1"/>
</dbReference>
<evidence type="ECO:0008006" key="3">
    <source>
        <dbReference type="Google" id="ProtNLM"/>
    </source>
</evidence>
<name>A0ABQ4NDR9_9BACL</name>
<accession>A0ABQ4NDR9</accession>
<dbReference type="InterPro" id="IPR011990">
    <property type="entry name" value="TPR-like_helical_dom_sf"/>
</dbReference>
<organism evidence="1 2">
    <name type="scientific">Paenibacillus cisolokensis</name>
    <dbReference type="NCBI Taxonomy" id="1658519"/>
    <lineage>
        <taxon>Bacteria</taxon>
        <taxon>Bacillati</taxon>
        <taxon>Bacillota</taxon>
        <taxon>Bacilli</taxon>
        <taxon>Bacillales</taxon>
        <taxon>Paenibacillaceae</taxon>
        <taxon>Paenibacillus</taxon>
    </lineage>
</organism>
<comment type="caution">
    <text evidence="1">The sequence shown here is derived from an EMBL/GenBank/DDBJ whole genome shotgun (WGS) entry which is preliminary data.</text>
</comment>
<evidence type="ECO:0000313" key="1">
    <source>
        <dbReference type="EMBL" id="GIQ66336.1"/>
    </source>
</evidence>
<dbReference type="Proteomes" id="UP000680304">
    <property type="component" value="Unassembled WGS sequence"/>
</dbReference>
<proteinExistence type="predicted"/>
<evidence type="ECO:0000313" key="2">
    <source>
        <dbReference type="Proteomes" id="UP000680304"/>
    </source>
</evidence>